<dbReference type="PANTHER" id="PTHR43695">
    <property type="entry name" value="PUTATIVE (AFU_ORTHOLOGUE AFUA_2G17250)-RELATED"/>
    <property type="match status" value="1"/>
</dbReference>
<accession>A0A975EY28</accession>
<evidence type="ECO:0000256" key="1">
    <source>
        <dbReference type="ARBA" id="ARBA00008668"/>
    </source>
</evidence>
<organism evidence="3 4">
    <name type="scientific">Treponema parvum</name>
    <dbReference type="NCBI Taxonomy" id="138851"/>
    <lineage>
        <taxon>Bacteria</taxon>
        <taxon>Pseudomonadati</taxon>
        <taxon>Spirochaetota</taxon>
        <taxon>Spirochaetia</taxon>
        <taxon>Spirochaetales</taxon>
        <taxon>Treponemataceae</taxon>
        <taxon>Treponema</taxon>
    </lineage>
</organism>
<dbReference type="InterPro" id="IPR036514">
    <property type="entry name" value="SGNH_hydro_sf"/>
</dbReference>
<dbReference type="CDD" id="cd01821">
    <property type="entry name" value="Rhamnogalacturan_acetylesterase_like"/>
    <property type="match status" value="1"/>
</dbReference>
<dbReference type="AlphaFoldDB" id="A0A975EY28"/>
<evidence type="ECO:0000256" key="2">
    <source>
        <dbReference type="ARBA" id="ARBA00022801"/>
    </source>
</evidence>
<dbReference type="InterPro" id="IPR037459">
    <property type="entry name" value="RhgT-like"/>
</dbReference>
<reference evidence="3" key="2">
    <citation type="journal article" date="2021" name="Microbiol. Resour. Announc.">
        <title>Complete Genome Sequences of Three Human Oral Treponema parvum Isolates.</title>
        <authorList>
            <person name="Zeng H."/>
            <person name="Watt R.M."/>
        </authorList>
    </citation>
    <scope>NUCLEOTIDE SEQUENCE</scope>
    <source>
        <strain evidence="3">ATCC 700773</strain>
    </source>
</reference>
<dbReference type="GO" id="GO:0016788">
    <property type="term" value="F:hydrolase activity, acting on ester bonds"/>
    <property type="evidence" value="ECO:0007669"/>
    <property type="project" value="InterPro"/>
</dbReference>
<dbReference type="RefSeq" id="WP_210117901.1">
    <property type="nucleotide sequence ID" value="NZ_CP054257.1"/>
</dbReference>
<reference evidence="3" key="1">
    <citation type="submission" date="2020-05" db="EMBL/GenBank/DDBJ databases">
        <authorList>
            <person name="Zeng H."/>
            <person name="Chan Y.K."/>
            <person name="Watt R.M."/>
        </authorList>
    </citation>
    <scope>NUCLEOTIDE SEQUENCE</scope>
    <source>
        <strain evidence="3">ATCC 700773</strain>
    </source>
</reference>
<name>A0A975EY28_9SPIR</name>
<dbReference type="InterPro" id="IPR001087">
    <property type="entry name" value="GDSL"/>
</dbReference>
<dbReference type="Pfam" id="PF00657">
    <property type="entry name" value="Lipase_GDSL"/>
    <property type="match status" value="1"/>
</dbReference>
<comment type="similarity">
    <text evidence="1">Belongs to the 'GDSL' lipolytic enzyme family.</text>
</comment>
<dbReference type="SUPFAM" id="SSF52266">
    <property type="entry name" value="SGNH hydrolase"/>
    <property type="match status" value="1"/>
</dbReference>
<evidence type="ECO:0000313" key="3">
    <source>
        <dbReference type="EMBL" id="QTQ11105.1"/>
    </source>
</evidence>
<protein>
    <submittedName>
        <fullName evidence="3">Rhamnogalacturonan acetylesterase</fullName>
    </submittedName>
</protein>
<dbReference type="PANTHER" id="PTHR43695:SF1">
    <property type="entry name" value="RHAMNOGALACTURONAN ACETYLESTERASE"/>
    <property type="match status" value="1"/>
</dbReference>
<dbReference type="Proteomes" id="UP000671995">
    <property type="component" value="Chromosome"/>
</dbReference>
<sequence length="304" mass="33624">MEQTIDSGISASAEVLEKFLESVKNSNGEACSGKDCRKKNLSNLGRPENSGHSGGLGKFRRKRIFLAGDSTVGPFKDPFFIPRNGYGMKMQDMIFAEKAEVVNFAISGRSSKSFLIEKNYSALINYIGSGDYLLICFGHNDEKPDKERHSNAEGSKEDEGSFKYFLYEKYILPALSAGAEPILCTPIVRRSPEGIYAGEKIHITENVQGFPGGDYPKAIRELAAQTGVTLIDNTAMTKCLYERIGAEQSAKFHAQETESFDTLDNTHLNSYGAKVIARMVVEDLARRDSVFANLVLPRNFTPFN</sequence>
<keyword evidence="2" id="KW-0378">Hydrolase</keyword>
<dbReference type="Gene3D" id="3.40.50.1110">
    <property type="entry name" value="SGNH hydrolase"/>
    <property type="match status" value="1"/>
</dbReference>
<proteinExistence type="inferred from homology"/>
<evidence type="ECO:0000313" key="4">
    <source>
        <dbReference type="Proteomes" id="UP000671995"/>
    </source>
</evidence>
<dbReference type="EMBL" id="CP054257">
    <property type="protein sequence ID" value="QTQ11105.1"/>
    <property type="molecule type" value="Genomic_DNA"/>
</dbReference>
<gene>
    <name evidence="3" type="ORF">HRI96_02200</name>
</gene>